<dbReference type="PANTHER" id="PTHR35602:SF3">
    <property type="entry name" value="ESTERASE YQIA"/>
    <property type="match status" value="1"/>
</dbReference>
<dbReference type="SUPFAM" id="SSF53474">
    <property type="entry name" value="alpha/beta-Hydrolases"/>
    <property type="match status" value="1"/>
</dbReference>
<dbReference type="Proteomes" id="UP001163739">
    <property type="component" value="Chromosome"/>
</dbReference>
<proteinExistence type="predicted"/>
<evidence type="ECO:0000313" key="2">
    <source>
        <dbReference type="Proteomes" id="UP001163739"/>
    </source>
</evidence>
<organism evidence="1 2">
    <name type="scientific">Alkalimarinus alittae</name>
    <dbReference type="NCBI Taxonomy" id="2961619"/>
    <lineage>
        <taxon>Bacteria</taxon>
        <taxon>Pseudomonadati</taxon>
        <taxon>Pseudomonadota</taxon>
        <taxon>Gammaproteobacteria</taxon>
        <taxon>Alteromonadales</taxon>
        <taxon>Alteromonadaceae</taxon>
        <taxon>Alkalimarinus</taxon>
    </lineage>
</organism>
<gene>
    <name evidence="1" type="ORF">NKI27_17065</name>
</gene>
<dbReference type="PANTHER" id="PTHR35602">
    <property type="entry name" value="ESTERASE YQIA-RELATED"/>
    <property type="match status" value="1"/>
</dbReference>
<dbReference type="RefSeq" id="WP_265047240.1">
    <property type="nucleotide sequence ID" value="NZ_CP100390.1"/>
</dbReference>
<dbReference type="InterPro" id="IPR029058">
    <property type="entry name" value="AB_hydrolase_fold"/>
</dbReference>
<protein>
    <submittedName>
        <fullName evidence="1">Esterase YqiA</fullName>
    </submittedName>
</protein>
<keyword evidence="2" id="KW-1185">Reference proteome</keyword>
<dbReference type="InterPro" id="IPR008886">
    <property type="entry name" value="UPF0227/Esterase_YqiA"/>
</dbReference>
<accession>A0ABY6N0X5</accession>
<dbReference type="Gene3D" id="3.40.50.1820">
    <property type="entry name" value="alpha/beta hydrolase"/>
    <property type="match status" value="1"/>
</dbReference>
<dbReference type="Pfam" id="PF05728">
    <property type="entry name" value="UPF0227"/>
    <property type="match status" value="1"/>
</dbReference>
<sequence length="207" mass="22864">MTGQKPNAQNNKTPTATLIYLHGFNSSPESHKAQFLKGYLNQSTYSCRYLVPRLSYSPAQVECSISALIEEQLALGPVSLIGSSLGGYYAIYFAEKYSLKAALINPAVKPYQLLADYLGENQNLYSGERYTLTTSHMDQLLALDIDKVSRPKNLLLLTQTADDTLNYREALLKLGDSPAWIQTGGSHEFSSFEVVIPALMAFLGIKK</sequence>
<dbReference type="EMBL" id="CP100390">
    <property type="protein sequence ID" value="UZE95750.1"/>
    <property type="molecule type" value="Genomic_DNA"/>
</dbReference>
<reference evidence="1" key="1">
    <citation type="submission" date="2022-06" db="EMBL/GenBank/DDBJ databases">
        <title>Alkalimarinus sp. nov., isolated from gut of a Alitta virens.</title>
        <authorList>
            <person name="Yang A.I."/>
            <person name="Shin N.-R."/>
        </authorList>
    </citation>
    <scope>NUCLEOTIDE SEQUENCE</scope>
    <source>
        <strain evidence="1">A2M4</strain>
    </source>
</reference>
<evidence type="ECO:0000313" key="1">
    <source>
        <dbReference type="EMBL" id="UZE95750.1"/>
    </source>
</evidence>
<name>A0ABY6N0X5_9ALTE</name>